<gene>
    <name evidence="10" type="ORF">DSM107010_57710</name>
</gene>
<evidence type="ECO:0000313" key="10">
    <source>
        <dbReference type="EMBL" id="RUT04491.1"/>
    </source>
</evidence>
<dbReference type="GO" id="GO:0004715">
    <property type="term" value="F:non-membrane spanning protein tyrosine kinase activity"/>
    <property type="evidence" value="ECO:0007669"/>
    <property type="project" value="UniProtKB-EC"/>
</dbReference>
<keyword evidence="11" id="KW-1185">Reference proteome</keyword>
<dbReference type="GO" id="GO:0005524">
    <property type="term" value="F:ATP binding"/>
    <property type="evidence" value="ECO:0007669"/>
    <property type="project" value="UniProtKB-KW"/>
</dbReference>
<evidence type="ECO:0000256" key="7">
    <source>
        <dbReference type="ARBA" id="ARBA00023137"/>
    </source>
</evidence>
<evidence type="ECO:0000256" key="8">
    <source>
        <dbReference type="ARBA" id="ARBA00051245"/>
    </source>
</evidence>
<dbReference type="InterPro" id="IPR027417">
    <property type="entry name" value="P-loop_NTPase"/>
</dbReference>
<dbReference type="Gene3D" id="3.40.50.300">
    <property type="entry name" value="P-loop containing nucleotide triphosphate hydrolases"/>
    <property type="match status" value="1"/>
</dbReference>
<dbReference type="GO" id="GO:0005886">
    <property type="term" value="C:plasma membrane"/>
    <property type="evidence" value="ECO:0007669"/>
    <property type="project" value="TreeGrafter"/>
</dbReference>
<evidence type="ECO:0000256" key="3">
    <source>
        <dbReference type="ARBA" id="ARBA00022679"/>
    </source>
</evidence>
<proteinExistence type="inferred from homology"/>
<keyword evidence="7" id="KW-0829">Tyrosine-protein kinase</keyword>
<evidence type="ECO:0000256" key="4">
    <source>
        <dbReference type="ARBA" id="ARBA00022741"/>
    </source>
</evidence>
<keyword evidence="3" id="KW-0808">Transferase</keyword>
<dbReference type="PANTHER" id="PTHR32309:SF13">
    <property type="entry name" value="FERRIC ENTEROBACTIN TRANSPORT PROTEIN FEPE"/>
    <property type="match status" value="1"/>
</dbReference>
<dbReference type="InterPro" id="IPR025669">
    <property type="entry name" value="AAA_dom"/>
</dbReference>
<dbReference type="InterPro" id="IPR005702">
    <property type="entry name" value="Wzc-like_C"/>
</dbReference>
<keyword evidence="6" id="KW-0067">ATP-binding</keyword>
<evidence type="ECO:0000256" key="2">
    <source>
        <dbReference type="ARBA" id="ARBA00011903"/>
    </source>
</evidence>
<dbReference type="NCBIfam" id="TIGR01007">
    <property type="entry name" value="eps_fam"/>
    <property type="match status" value="1"/>
</dbReference>
<organism evidence="10 11">
    <name type="scientific">Chroococcidiopsis cubana SAG 39.79</name>
    <dbReference type="NCBI Taxonomy" id="388085"/>
    <lineage>
        <taxon>Bacteria</taxon>
        <taxon>Bacillati</taxon>
        <taxon>Cyanobacteriota</taxon>
        <taxon>Cyanophyceae</taxon>
        <taxon>Chroococcidiopsidales</taxon>
        <taxon>Chroococcidiopsidaceae</taxon>
        <taxon>Chroococcidiopsis</taxon>
    </lineage>
</organism>
<evidence type="ECO:0000259" key="9">
    <source>
        <dbReference type="Pfam" id="PF13614"/>
    </source>
</evidence>
<dbReference type="Proteomes" id="UP000282574">
    <property type="component" value="Unassembled WGS sequence"/>
</dbReference>
<evidence type="ECO:0000313" key="11">
    <source>
        <dbReference type="Proteomes" id="UP000282574"/>
    </source>
</evidence>
<comment type="caution">
    <text evidence="10">The sequence shown here is derived from an EMBL/GenBank/DDBJ whole genome shotgun (WGS) entry which is preliminary data.</text>
</comment>
<dbReference type="SUPFAM" id="SSF52540">
    <property type="entry name" value="P-loop containing nucleoside triphosphate hydrolases"/>
    <property type="match status" value="1"/>
</dbReference>
<dbReference type="EC" id="2.7.10.2" evidence="2"/>
<reference evidence="10 11" key="1">
    <citation type="journal article" date="2019" name="Genome Biol. Evol.">
        <title>Day and night: Metabolic profiles and evolutionary relationships of six axenic non-marine cyanobacteria.</title>
        <authorList>
            <person name="Will S.E."/>
            <person name="Henke P."/>
            <person name="Boedeker C."/>
            <person name="Huang S."/>
            <person name="Brinkmann H."/>
            <person name="Rohde M."/>
            <person name="Jarek M."/>
            <person name="Friedl T."/>
            <person name="Seufert S."/>
            <person name="Schumacher M."/>
            <person name="Overmann J."/>
            <person name="Neumann-Schaal M."/>
            <person name="Petersen J."/>
        </authorList>
    </citation>
    <scope>NUCLEOTIDE SEQUENCE [LARGE SCALE GENOMIC DNA]</scope>
    <source>
        <strain evidence="10 11">SAG 39.79</strain>
    </source>
</reference>
<comment type="similarity">
    <text evidence="1">Belongs to the CpsD/CapB family.</text>
</comment>
<evidence type="ECO:0000256" key="6">
    <source>
        <dbReference type="ARBA" id="ARBA00022840"/>
    </source>
</evidence>
<comment type="catalytic activity">
    <reaction evidence="8">
        <text>L-tyrosyl-[protein] + ATP = O-phospho-L-tyrosyl-[protein] + ADP + H(+)</text>
        <dbReference type="Rhea" id="RHEA:10596"/>
        <dbReference type="Rhea" id="RHEA-COMP:10136"/>
        <dbReference type="Rhea" id="RHEA-COMP:20101"/>
        <dbReference type="ChEBI" id="CHEBI:15378"/>
        <dbReference type="ChEBI" id="CHEBI:30616"/>
        <dbReference type="ChEBI" id="CHEBI:46858"/>
        <dbReference type="ChEBI" id="CHEBI:61978"/>
        <dbReference type="ChEBI" id="CHEBI:456216"/>
        <dbReference type="EC" id="2.7.10.2"/>
    </reaction>
</comment>
<dbReference type="PANTHER" id="PTHR32309">
    <property type="entry name" value="TYROSINE-PROTEIN KINASE"/>
    <property type="match status" value="1"/>
</dbReference>
<sequence>MPDSPISEAFNILQANLRFFHLLHPADSISIQATHAKRKIKPSLSIGTFFSSLKNSNKAFKTIVVTSSISKEGKSTISANLAATMAEIGRKVLLVDANMHHPIQHQIWRLSNTSGLSNILSGQAGFEVIEKSDVANLDILTAGVIPPKPIALLDSPRMALLIDYFAARYDFVIIDAPAFSHAADALTLSHMSDGVLFVARPGLLNYVSADAAKELLERSTQKPLGLVINNWSKEEKFNHSLVSFRKRNLKNNNISSKKISFKYNGYTHNST</sequence>
<dbReference type="Pfam" id="PF13614">
    <property type="entry name" value="AAA_31"/>
    <property type="match status" value="1"/>
</dbReference>
<dbReference type="EMBL" id="RSCK01000086">
    <property type="protein sequence ID" value="RUT04491.1"/>
    <property type="molecule type" value="Genomic_DNA"/>
</dbReference>
<evidence type="ECO:0000256" key="1">
    <source>
        <dbReference type="ARBA" id="ARBA00007316"/>
    </source>
</evidence>
<keyword evidence="4" id="KW-0547">Nucleotide-binding</keyword>
<evidence type="ECO:0000256" key="5">
    <source>
        <dbReference type="ARBA" id="ARBA00022777"/>
    </source>
</evidence>
<accession>A0AB37UC79</accession>
<keyword evidence="5" id="KW-0418">Kinase</keyword>
<protein>
    <recommendedName>
        <fullName evidence="2">non-specific protein-tyrosine kinase</fullName>
        <ecNumber evidence="2">2.7.10.2</ecNumber>
    </recommendedName>
</protein>
<dbReference type="InterPro" id="IPR050445">
    <property type="entry name" value="Bact_polysacc_biosynth/exp"/>
</dbReference>
<dbReference type="AlphaFoldDB" id="A0AB37UC79"/>
<feature type="domain" description="AAA" evidence="9">
    <location>
        <begin position="63"/>
        <end position="188"/>
    </location>
</feature>
<name>A0AB37UC79_9CYAN</name>
<dbReference type="RefSeq" id="WP_106166597.1">
    <property type="nucleotide sequence ID" value="NZ_JAVKZF010000002.1"/>
</dbReference>
<dbReference type="CDD" id="cd05387">
    <property type="entry name" value="BY-kinase"/>
    <property type="match status" value="1"/>
</dbReference>